<keyword evidence="2" id="KW-1185">Reference proteome</keyword>
<protein>
    <submittedName>
        <fullName evidence="1">Uncharacterized protein</fullName>
    </submittedName>
</protein>
<gene>
    <name evidence="1" type="ORF">BACUNI_03499</name>
</gene>
<evidence type="ECO:0000313" key="1">
    <source>
        <dbReference type="EMBL" id="EDO52704.1"/>
    </source>
</evidence>
<evidence type="ECO:0000313" key="2">
    <source>
        <dbReference type="Proteomes" id="UP000004110"/>
    </source>
</evidence>
<proteinExistence type="predicted"/>
<dbReference type="EMBL" id="AAYH02000047">
    <property type="protein sequence ID" value="EDO52704.1"/>
    <property type="molecule type" value="Genomic_DNA"/>
</dbReference>
<sequence>MQNYGYNSTLGTDAPQTTTATIGNMLPQDLKTIVFRKKRCYFAAVNIELMI</sequence>
<reference evidence="1" key="1">
    <citation type="submission" date="2007-06" db="EMBL/GenBank/DDBJ databases">
        <authorList>
            <person name="Fulton L."/>
            <person name="Clifton S."/>
            <person name="Fulton B."/>
            <person name="Xu J."/>
            <person name="Minx P."/>
            <person name="Pepin K.H."/>
            <person name="Johnson M."/>
            <person name="Thiruvilangam P."/>
            <person name="Bhonagiri V."/>
            <person name="Nash W.E."/>
            <person name="Mardis E.R."/>
            <person name="Wilson R.K."/>
        </authorList>
    </citation>
    <scope>NUCLEOTIDE SEQUENCE [LARGE SCALE GENOMIC DNA]</scope>
    <source>
        <strain evidence="1">ATCC 8492</strain>
    </source>
</reference>
<organism evidence="1 2">
    <name type="scientific">Bacteroides uniformis (strain ATCC 8492 / DSM 6597 / CCUG 4942 / CIP 103695 / JCM 5828 / KCTC 5204 / NCTC 13054 / VPI 0061)</name>
    <dbReference type="NCBI Taxonomy" id="411479"/>
    <lineage>
        <taxon>Bacteria</taxon>
        <taxon>Pseudomonadati</taxon>
        <taxon>Bacteroidota</taxon>
        <taxon>Bacteroidia</taxon>
        <taxon>Bacteroidales</taxon>
        <taxon>Bacteroidaceae</taxon>
        <taxon>Bacteroides</taxon>
    </lineage>
</organism>
<dbReference type="Proteomes" id="UP000004110">
    <property type="component" value="Unassembled WGS sequence"/>
</dbReference>
<name>A0ABC9N7I1_BACUC</name>
<reference evidence="1" key="2">
    <citation type="submission" date="2013-11" db="EMBL/GenBank/DDBJ databases">
        <title>Draft genome sequence of Bacteroides uniformis (ATCC 8492).</title>
        <authorList>
            <person name="Sudarsanam P."/>
            <person name="Ley R."/>
            <person name="Guruge J."/>
            <person name="Turnbaugh P.J."/>
            <person name="Mahowald M."/>
            <person name="Liep D."/>
            <person name="Gordon J."/>
        </authorList>
    </citation>
    <scope>NUCLEOTIDE SEQUENCE</scope>
    <source>
        <strain evidence="1">ATCC 8492</strain>
    </source>
</reference>
<comment type="caution">
    <text evidence="1">The sequence shown here is derived from an EMBL/GenBank/DDBJ whole genome shotgun (WGS) entry which is preliminary data.</text>
</comment>
<accession>A0ABC9N7I1</accession>
<dbReference type="AlphaFoldDB" id="A0ABC9N7I1"/>